<accession>A0A850QJW1</accession>
<evidence type="ECO:0000259" key="2">
    <source>
        <dbReference type="PROSITE" id="PS51898"/>
    </source>
</evidence>
<dbReference type="CDD" id="cd00397">
    <property type="entry name" value="DNA_BRE_C"/>
    <property type="match status" value="1"/>
</dbReference>
<name>A0A850QJW1_9BURK</name>
<evidence type="ECO:0000313" key="3">
    <source>
        <dbReference type="EMBL" id="NVO79407.1"/>
    </source>
</evidence>
<dbReference type="RefSeq" id="WP_176805068.1">
    <property type="nucleotide sequence ID" value="NZ_JABXYJ010000014.1"/>
</dbReference>
<protein>
    <submittedName>
        <fullName evidence="3">Site-specific integrase</fullName>
    </submittedName>
</protein>
<dbReference type="InterPro" id="IPR002104">
    <property type="entry name" value="Integrase_catalytic"/>
</dbReference>
<dbReference type="GO" id="GO:0006310">
    <property type="term" value="P:DNA recombination"/>
    <property type="evidence" value="ECO:0007669"/>
    <property type="project" value="UniProtKB-KW"/>
</dbReference>
<evidence type="ECO:0000313" key="4">
    <source>
        <dbReference type="Proteomes" id="UP000588051"/>
    </source>
</evidence>
<dbReference type="Proteomes" id="UP000588051">
    <property type="component" value="Unassembled WGS sequence"/>
</dbReference>
<dbReference type="SUPFAM" id="SSF56349">
    <property type="entry name" value="DNA breaking-rejoining enzymes"/>
    <property type="match status" value="1"/>
</dbReference>
<dbReference type="InterPro" id="IPR011010">
    <property type="entry name" value="DNA_brk_join_enz"/>
</dbReference>
<dbReference type="GO" id="GO:0015074">
    <property type="term" value="P:DNA integration"/>
    <property type="evidence" value="ECO:0007669"/>
    <property type="project" value="InterPro"/>
</dbReference>
<keyword evidence="1" id="KW-0233">DNA recombination</keyword>
<dbReference type="GO" id="GO:0003677">
    <property type="term" value="F:DNA binding"/>
    <property type="evidence" value="ECO:0007669"/>
    <property type="project" value="InterPro"/>
</dbReference>
<sequence length="219" mass="24016">MAKAPFIEDAKLKHLLKVASVSGGLPVRNIALLYVIYGTGQMLTEVARFPLSAYLNADGTIKTTSEVSAEVAYNGKARPLYWSSPRVTTAIDNYLTYRIAAKHGVTTRFAAYRGLDPDSPLFRTDEGEPYRLTKRKTTTGAISYSCDSLSQLFRKLHLQSGIEGASAMSGRRTFAIRLHQKGYDLRHINELLGHETLTATKNLIDADPVRLGALVAGVI</sequence>
<dbReference type="Pfam" id="PF00589">
    <property type="entry name" value="Phage_integrase"/>
    <property type="match status" value="1"/>
</dbReference>
<keyword evidence="4" id="KW-1185">Reference proteome</keyword>
<evidence type="ECO:0000256" key="1">
    <source>
        <dbReference type="ARBA" id="ARBA00023172"/>
    </source>
</evidence>
<proteinExistence type="predicted"/>
<dbReference type="AlphaFoldDB" id="A0A850QJW1"/>
<dbReference type="PROSITE" id="PS51898">
    <property type="entry name" value="TYR_RECOMBINASE"/>
    <property type="match status" value="1"/>
</dbReference>
<dbReference type="Gene3D" id="1.10.443.10">
    <property type="entry name" value="Intergrase catalytic core"/>
    <property type="match status" value="1"/>
</dbReference>
<gene>
    <name evidence="3" type="ORF">HV832_16430</name>
</gene>
<feature type="domain" description="Tyr recombinase" evidence="2">
    <location>
        <begin position="2"/>
        <end position="216"/>
    </location>
</feature>
<organism evidence="3 4">
    <name type="scientific">Undibacterium oligocarboniphilum</name>
    <dbReference type="NCBI Taxonomy" id="666702"/>
    <lineage>
        <taxon>Bacteria</taxon>
        <taxon>Pseudomonadati</taxon>
        <taxon>Pseudomonadota</taxon>
        <taxon>Betaproteobacteria</taxon>
        <taxon>Burkholderiales</taxon>
        <taxon>Oxalobacteraceae</taxon>
        <taxon>Undibacterium</taxon>
    </lineage>
</organism>
<dbReference type="EMBL" id="JABXYJ010000014">
    <property type="protein sequence ID" value="NVO79407.1"/>
    <property type="molecule type" value="Genomic_DNA"/>
</dbReference>
<dbReference type="InterPro" id="IPR013762">
    <property type="entry name" value="Integrase-like_cat_sf"/>
</dbReference>
<comment type="caution">
    <text evidence="3">The sequence shown here is derived from an EMBL/GenBank/DDBJ whole genome shotgun (WGS) entry which is preliminary data.</text>
</comment>
<reference evidence="3 4" key="1">
    <citation type="submission" date="2020-06" db="EMBL/GenBank/DDBJ databases">
        <authorList>
            <person name="Qiu C."/>
            <person name="Liu Z."/>
        </authorList>
    </citation>
    <scope>NUCLEOTIDE SEQUENCE [LARGE SCALE GENOMIC DNA]</scope>
    <source>
        <strain evidence="3 4">EM 1</strain>
    </source>
</reference>